<evidence type="ECO:0000313" key="2">
    <source>
        <dbReference type="Proteomes" id="UP000189670"/>
    </source>
</evidence>
<organism evidence="1 2">
    <name type="scientific">Candidatus Magnetoglobus multicellularis str. Araruama</name>
    <dbReference type="NCBI Taxonomy" id="890399"/>
    <lineage>
        <taxon>Bacteria</taxon>
        <taxon>Pseudomonadati</taxon>
        <taxon>Thermodesulfobacteriota</taxon>
        <taxon>Desulfobacteria</taxon>
        <taxon>Desulfobacterales</taxon>
        <taxon>Desulfobacteraceae</taxon>
        <taxon>Candidatus Magnetoglobus</taxon>
    </lineage>
</organism>
<dbReference type="Proteomes" id="UP000189670">
    <property type="component" value="Unassembled WGS sequence"/>
</dbReference>
<gene>
    <name evidence="1" type="ORF">OMM_03436</name>
</gene>
<comment type="caution">
    <text evidence="1">The sequence shown here is derived from an EMBL/GenBank/DDBJ whole genome shotgun (WGS) entry which is preliminary data.</text>
</comment>
<reference evidence="2" key="1">
    <citation type="submission" date="2012-11" db="EMBL/GenBank/DDBJ databases">
        <authorList>
            <person name="Lucero-Rivera Y.E."/>
            <person name="Tovar-Ramirez D."/>
        </authorList>
    </citation>
    <scope>NUCLEOTIDE SEQUENCE [LARGE SCALE GENOMIC DNA]</scope>
    <source>
        <strain evidence="2">Araruama</strain>
    </source>
</reference>
<accession>A0A1V1P5M3</accession>
<dbReference type="EMBL" id="ATBP01000473">
    <property type="protein sequence ID" value="ETR70167.1"/>
    <property type="molecule type" value="Genomic_DNA"/>
</dbReference>
<protein>
    <recommendedName>
        <fullName evidence="3">Type IV pilus assembly protein PilX</fullName>
    </recommendedName>
</protein>
<sequence>MLKHEMTNWLSTSKGMASIFILLILSLLSLLTVSLFRTALNNGYGVRNEIAAIQSFYRAQSVASQMASWVSHLEDRQLMTAINDPSKGFPWLVNEKNINLQEVISQSFWNQLTPRKYPPDAQAIAVFLSTVAPQSPAESLLITNDRHIQTCRITILAKAEIGGGNAIVEMGLNKRIYQ</sequence>
<proteinExistence type="predicted"/>
<evidence type="ECO:0000313" key="1">
    <source>
        <dbReference type="EMBL" id="ETR70167.1"/>
    </source>
</evidence>
<name>A0A1V1P5M3_9BACT</name>
<dbReference type="AlphaFoldDB" id="A0A1V1P5M3"/>
<evidence type="ECO:0008006" key="3">
    <source>
        <dbReference type="Google" id="ProtNLM"/>
    </source>
</evidence>